<organism evidence="1 2">
    <name type="scientific">Enterobacter cloacae</name>
    <dbReference type="NCBI Taxonomy" id="550"/>
    <lineage>
        <taxon>Bacteria</taxon>
        <taxon>Pseudomonadati</taxon>
        <taxon>Pseudomonadota</taxon>
        <taxon>Gammaproteobacteria</taxon>
        <taxon>Enterobacterales</taxon>
        <taxon>Enterobacteriaceae</taxon>
        <taxon>Enterobacter</taxon>
        <taxon>Enterobacter cloacae complex</taxon>
    </lineage>
</organism>
<protein>
    <recommendedName>
        <fullName evidence="3">Zinc ribbon domain-containing protein</fullName>
    </recommendedName>
</protein>
<dbReference type="EMBL" id="QKPI01000149">
    <property type="protein sequence ID" value="RWT70107.1"/>
    <property type="molecule type" value="Genomic_DNA"/>
</dbReference>
<evidence type="ECO:0000313" key="2">
    <source>
        <dbReference type="Proteomes" id="UP000289016"/>
    </source>
</evidence>
<evidence type="ECO:0000313" key="1">
    <source>
        <dbReference type="EMBL" id="RWT70107.1"/>
    </source>
</evidence>
<accession>A0AB37VB90</accession>
<name>A0AB37VB90_ENTCL</name>
<dbReference type="AlphaFoldDB" id="A0AB37VB90"/>
<reference evidence="1 2" key="1">
    <citation type="submission" date="2018-06" db="EMBL/GenBank/DDBJ databases">
        <title>Carbapenemase-producing Enterobacteriaceae present in wastewater treatment plant effluent and nearby surface waters in the US.</title>
        <authorList>
            <person name="Mathys D.A."/>
            <person name="Mollenkopf D.F."/>
            <person name="Feicht S.M."/>
            <person name="Adams R.J."/>
            <person name="Albers A.L."/>
            <person name="Grooters S.V."/>
            <person name="Stuever D.M."/>
            <person name="Daniels J.B."/>
            <person name="Wittum T.E."/>
        </authorList>
    </citation>
    <scope>NUCLEOTIDE SEQUENCE [LARGE SCALE GENOMIC DNA]</scope>
    <source>
        <strain evidence="1 2">GEO_23_Down_A</strain>
    </source>
</reference>
<comment type="caution">
    <text evidence="1">The sequence shown here is derived from an EMBL/GenBank/DDBJ whole genome shotgun (WGS) entry which is preliminary data.</text>
</comment>
<proteinExistence type="predicted"/>
<sequence>MFEETIRALKKLGDEKSTVAFSTDDSDYFDRECPAPECLAQFKVLMEDWKSKVRDEEVFCPFCGHTADAQKWWTQEQLEHARDVALAKVKATLGGALRLDAQRFNQRQPKGGFISMSMKVNSIPQHVPIPYAAAAPMRLKIACGECGCRYAVVGAAYFCPSCGANAAELVFELTAQGIRQSLEAVDAIRAAISDADTAENTCRLIVESALQNSVTAFQRVAEALHARIAPTVKTRRNAFQNLSEGSALWEAAIGGGYDKHLTTVEMKQLTTAFQQRHLLAHTQGVVDDDYIRKTGDTRYKLGQRLVIKREAVAEALNLIEQLTRGIRQDAKDKG</sequence>
<dbReference type="RefSeq" id="WP_052914034.1">
    <property type="nucleotide sequence ID" value="NZ_QKPI01000149.1"/>
</dbReference>
<gene>
    <name evidence="1" type="ORF">DN595_26460</name>
</gene>
<dbReference type="Proteomes" id="UP000289016">
    <property type="component" value="Unassembled WGS sequence"/>
</dbReference>
<evidence type="ECO:0008006" key="3">
    <source>
        <dbReference type="Google" id="ProtNLM"/>
    </source>
</evidence>